<dbReference type="Pfam" id="PF00158">
    <property type="entry name" value="Sigma54_activat"/>
    <property type="match status" value="1"/>
</dbReference>
<dbReference type="InterPro" id="IPR003593">
    <property type="entry name" value="AAA+_ATPase"/>
</dbReference>
<dbReference type="SUPFAM" id="SSF55785">
    <property type="entry name" value="PYP-like sensor domain (PAS domain)"/>
    <property type="match status" value="1"/>
</dbReference>
<dbReference type="PROSITE" id="PS50045">
    <property type="entry name" value="SIGMA54_INTERACT_4"/>
    <property type="match status" value="1"/>
</dbReference>
<organism evidence="7 8">
    <name type="scientific">Ruminococcus turbiniformis</name>
    <dbReference type="NCBI Taxonomy" id="2881258"/>
    <lineage>
        <taxon>Bacteria</taxon>
        <taxon>Bacillati</taxon>
        <taxon>Bacillota</taxon>
        <taxon>Clostridia</taxon>
        <taxon>Eubacteriales</taxon>
        <taxon>Oscillospiraceae</taxon>
        <taxon>Ruminococcus</taxon>
    </lineage>
</organism>
<dbReference type="SUPFAM" id="SSF46689">
    <property type="entry name" value="Homeodomain-like"/>
    <property type="match status" value="1"/>
</dbReference>
<dbReference type="Pfam" id="PF02954">
    <property type="entry name" value="HTH_8"/>
    <property type="match status" value="1"/>
</dbReference>
<dbReference type="Pfam" id="PF25601">
    <property type="entry name" value="AAA_lid_14"/>
    <property type="match status" value="1"/>
</dbReference>
<dbReference type="Gene3D" id="1.10.8.60">
    <property type="match status" value="1"/>
</dbReference>
<accession>A0ABS8G1K9</accession>
<dbReference type="InterPro" id="IPR002078">
    <property type="entry name" value="Sigma_54_int"/>
</dbReference>
<gene>
    <name evidence="7" type="ORF">LKD70_17340</name>
</gene>
<keyword evidence="1" id="KW-0547">Nucleotide-binding</keyword>
<dbReference type="Gene3D" id="3.40.50.300">
    <property type="entry name" value="P-loop containing nucleotide triphosphate hydrolases"/>
    <property type="match status" value="1"/>
</dbReference>
<dbReference type="SUPFAM" id="SSF159800">
    <property type="entry name" value="PrpR receptor domain-like"/>
    <property type="match status" value="1"/>
</dbReference>
<feature type="region of interest" description="Disordered" evidence="5">
    <location>
        <begin position="571"/>
        <end position="601"/>
    </location>
</feature>
<protein>
    <submittedName>
        <fullName evidence="7">Sigma 54-interacting transcriptional regulator</fullName>
    </submittedName>
</protein>
<reference evidence="7 8" key="1">
    <citation type="submission" date="2021-10" db="EMBL/GenBank/DDBJ databases">
        <title>Anaerobic single-cell dispensing facilitates the cultivation of human gut bacteria.</title>
        <authorList>
            <person name="Afrizal A."/>
        </authorList>
    </citation>
    <scope>NUCLEOTIDE SEQUENCE [LARGE SCALE GENOMIC DNA]</scope>
    <source>
        <strain evidence="7 8">CLA-AA-H200</strain>
    </source>
</reference>
<dbReference type="InterPro" id="IPR027417">
    <property type="entry name" value="P-loop_NTPase"/>
</dbReference>
<evidence type="ECO:0000256" key="4">
    <source>
        <dbReference type="ARBA" id="ARBA00023163"/>
    </source>
</evidence>
<dbReference type="EMBL" id="JAJEQX010000052">
    <property type="protein sequence ID" value="MCC2256148.1"/>
    <property type="molecule type" value="Genomic_DNA"/>
</dbReference>
<dbReference type="SUPFAM" id="SSF52540">
    <property type="entry name" value="P-loop containing nucleoside triphosphate hydrolases"/>
    <property type="match status" value="1"/>
</dbReference>
<keyword evidence="4" id="KW-0804">Transcription</keyword>
<evidence type="ECO:0000256" key="5">
    <source>
        <dbReference type="SAM" id="MobiDB-lite"/>
    </source>
</evidence>
<dbReference type="Pfam" id="PF06506">
    <property type="entry name" value="PrpR_N"/>
    <property type="match status" value="1"/>
</dbReference>
<dbReference type="InterPro" id="IPR025662">
    <property type="entry name" value="Sigma_54_int_dom_ATP-bd_1"/>
</dbReference>
<keyword evidence="2" id="KW-0067">ATP-binding</keyword>
<dbReference type="CDD" id="cd00009">
    <property type="entry name" value="AAA"/>
    <property type="match status" value="1"/>
</dbReference>
<evidence type="ECO:0000259" key="6">
    <source>
        <dbReference type="PROSITE" id="PS50045"/>
    </source>
</evidence>
<dbReference type="SMART" id="SM00382">
    <property type="entry name" value="AAA"/>
    <property type="match status" value="1"/>
</dbReference>
<sequence>MIHMVFFAPYPEILPTIEQVFRERPDREELDYKVVLDFFNNPLQDIDADVIIARGFTAHTMEKEGFVCAELKVTGYDVVNAITRCLSMHPEEKNIAIVGAYNMIYGVDMITSNFPSIHITSYPILDETELEATVEKAIADGNTAMVGGYTTVKIAKKHQIPAVMIESGRGAVNNAIAEAKAAAEISMRERARSNEIANIMNYSFQGIIAIDRNGVITMANNYCYPILADRGSSLVGRHIREFFPNLLVDEVTGRGAKILSELHKYKQLHLMVNCVPIMNEHEVSGAVLTFQNITQIQDEEDLIRKKLHRSSHRAKYHFNDIIHQSGAMDAAISDARNFSYSDSNILIYGETGTGKELFAQSIHNSSSRKNYPFVAINCAALPESLLESELFGYVEGAFTGAAKGGKMGFFEIAHRGTIFLDEIGDISASLQSRLLRVLQEREIMRLGSDTVISVDVRIISATNKNLKEEVAAGNFRQDLLYRLDVLELSLPPLRERGGDVAYLLDHFLALEHERTGRALSGLTAEAKNLLCEYSWPGNIREMRNFCERLSILCQTAQAGTKDVLRALPDAGKRTEEQEAAGRMTHPEAGKAYGTEQNGEKERSAYPVYDEKQAILSALAAFHNSRTKTAEFLNMNKSTLWRKMKKYNIQVPR</sequence>
<comment type="caution">
    <text evidence="7">The sequence shown here is derived from an EMBL/GenBank/DDBJ whole genome shotgun (WGS) entry which is preliminary data.</text>
</comment>
<dbReference type="InterPro" id="IPR010524">
    <property type="entry name" value="Sig_transdc_resp-reg_PrpR_N"/>
</dbReference>
<dbReference type="Gene3D" id="3.30.450.20">
    <property type="entry name" value="PAS domain"/>
    <property type="match status" value="1"/>
</dbReference>
<dbReference type="Gene3D" id="3.40.50.10660">
    <property type="entry name" value="PrpR receptor domain-like"/>
    <property type="match status" value="1"/>
</dbReference>
<dbReference type="Gene3D" id="3.40.50.2300">
    <property type="match status" value="1"/>
</dbReference>
<evidence type="ECO:0000256" key="1">
    <source>
        <dbReference type="ARBA" id="ARBA00022741"/>
    </source>
</evidence>
<keyword evidence="3" id="KW-0805">Transcription regulation</keyword>
<dbReference type="PROSITE" id="PS00675">
    <property type="entry name" value="SIGMA54_INTERACT_1"/>
    <property type="match status" value="1"/>
</dbReference>
<keyword evidence="8" id="KW-1185">Reference proteome</keyword>
<feature type="domain" description="Sigma-54 factor interaction" evidence="6">
    <location>
        <begin position="321"/>
        <end position="551"/>
    </location>
</feature>
<name>A0ABS8G1K9_9FIRM</name>
<dbReference type="InterPro" id="IPR058031">
    <property type="entry name" value="AAA_lid_NorR"/>
</dbReference>
<evidence type="ECO:0000313" key="7">
    <source>
        <dbReference type="EMBL" id="MCC2256148.1"/>
    </source>
</evidence>
<dbReference type="PANTHER" id="PTHR32071">
    <property type="entry name" value="TRANSCRIPTIONAL REGULATORY PROTEIN"/>
    <property type="match status" value="1"/>
</dbReference>
<proteinExistence type="predicted"/>
<evidence type="ECO:0000313" key="8">
    <source>
        <dbReference type="Proteomes" id="UP001198151"/>
    </source>
</evidence>
<evidence type="ECO:0000256" key="2">
    <source>
        <dbReference type="ARBA" id="ARBA00022840"/>
    </source>
</evidence>
<dbReference type="InterPro" id="IPR035965">
    <property type="entry name" value="PAS-like_dom_sf"/>
</dbReference>
<dbReference type="Proteomes" id="UP001198151">
    <property type="component" value="Unassembled WGS sequence"/>
</dbReference>
<dbReference type="Gene3D" id="1.10.10.60">
    <property type="entry name" value="Homeodomain-like"/>
    <property type="match status" value="1"/>
</dbReference>
<dbReference type="RefSeq" id="WP_227709129.1">
    <property type="nucleotide sequence ID" value="NZ_JAJEQX010000052.1"/>
</dbReference>
<dbReference type="InterPro" id="IPR002197">
    <property type="entry name" value="HTH_Fis"/>
</dbReference>
<evidence type="ECO:0000256" key="3">
    <source>
        <dbReference type="ARBA" id="ARBA00023015"/>
    </source>
</evidence>
<dbReference type="InterPro" id="IPR009057">
    <property type="entry name" value="Homeodomain-like_sf"/>
</dbReference>
<dbReference type="PRINTS" id="PR01590">
    <property type="entry name" value="HTHFIS"/>
</dbReference>